<keyword evidence="2" id="KW-1185">Reference proteome</keyword>
<organism evidence="1 2">
    <name type="scientific">Streptomyces montanus</name>
    <dbReference type="NCBI Taxonomy" id="2580423"/>
    <lineage>
        <taxon>Bacteria</taxon>
        <taxon>Bacillati</taxon>
        <taxon>Actinomycetota</taxon>
        <taxon>Actinomycetes</taxon>
        <taxon>Kitasatosporales</taxon>
        <taxon>Streptomycetaceae</taxon>
        <taxon>Streptomyces</taxon>
    </lineage>
</organism>
<dbReference type="NCBIfam" id="TIGR04267">
    <property type="entry name" value="mod_HExxH"/>
    <property type="match status" value="1"/>
</dbReference>
<gene>
    <name evidence="1" type="ORF">FE633_42090</name>
</gene>
<protein>
    <submittedName>
        <fullName evidence="1">HEXXH motif domain-containing protein</fullName>
    </submittedName>
</protein>
<accession>A0A5R9FLA9</accession>
<proteinExistence type="predicted"/>
<comment type="caution">
    <text evidence="1">The sequence shown here is derived from an EMBL/GenBank/DDBJ whole genome shotgun (WGS) entry which is preliminary data.</text>
</comment>
<dbReference type="RefSeq" id="WP_138050450.1">
    <property type="nucleotide sequence ID" value="NZ_VBZC01000081.1"/>
</dbReference>
<evidence type="ECO:0000313" key="2">
    <source>
        <dbReference type="Proteomes" id="UP000305906"/>
    </source>
</evidence>
<evidence type="ECO:0000313" key="1">
    <source>
        <dbReference type="EMBL" id="TLS40345.1"/>
    </source>
</evidence>
<name>A0A5R9FLA9_9ACTN</name>
<dbReference type="AlphaFoldDB" id="A0A5R9FLA9"/>
<sequence>MPGEPAAPADLPFHQLSAVSLRALARGEGDGPAVAELLAAERSRRLLLLRALDAGVSEGDPPQPYGTAPSHRDAWSLLERVQRQAPEVFEDVLMSPPTGMWVSHALRQMRGKPSEDAPLWVVLGHLSALAAAAGARAGLDFSLAVPVRRGLVPLPTLGCAVLPVREPWGVAQVEAGRSKLTISGEHGQVLVPRDAEADGPGWHAARHVVLESGERPKRLPLDELDPYRTFPRPSEPRLLSAAEAEAWEGMLADAWQILLRDEPESAEAMRHGLLSMVPTPTRERFRPYSGTAGDAFGGVTASCPDDVPQLAATLVHEFQHTKLSGLIHLQPLSIAQDPQDPEELFYAPWRDDPRPLSGLLQGIYAFTGVTRFWRVHRYAAGAAQASSAHFEFALWRAQVWSTLNLVRGHERLTPLGRHLIEGLRGQCAQWLADPVPDAELELAREAAADHRARWRAHHLRPPAAAVEEAVRAWQRGDDRAPAGLAAEPELVPDSEFGLLDTAAVLVRLRLSEPDGAWRQAAAQGSADAAGVEGATAADVLLACDDRAGARAAYVAQLSGKSAPVAAWAGLGRALAGEGQVRNAASRLLLRYPERARAVHEAVAATTDRAPDPVRLAEWLGRGLSGGSGSDRPDRP</sequence>
<dbReference type="Proteomes" id="UP000305906">
    <property type="component" value="Unassembled WGS sequence"/>
</dbReference>
<dbReference type="InterPro" id="IPR026337">
    <property type="entry name" value="AKG_HExxH"/>
</dbReference>
<dbReference type="EMBL" id="VBZC01000081">
    <property type="protein sequence ID" value="TLS40345.1"/>
    <property type="molecule type" value="Genomic_DNA"/>
</dbReference>
<reference evidence="1 2" key="1">
    <citation type="submission" date="2019-05" db="EMBL/GenBank/DDBJ databases">
        <title>Streptomyces sp. NEAU-C151, a novel actinomycete isolated from soil.</title>
        <authorList>
            <person name="Han L."/>
            <person name="Jiang H."/>
        </authorList>
    </citation>
    <scope>NUCLEOTIDE SEQUENCE [LARGE SCALE GENOMIC DNA]</scope>
    <source>
        <strain evidence="1 2">NEAU-C151</strain>
    </source>
</reference>